<reference evidence="2 3" key="1">
    <citation type="journal article" date="2009" name="Nature">
        <title>The Sorghum bicolor genome and the diversification of grasses.</title>
        <authorList>
            <person name="Paterson A.H."/>
            <person name="Bowers J.E."/>
            <person name="Bruggmann R."/>
            <person name="Dubchak I."/>
            <person name="Grimwood J."/>
            <person name="Gundlach H."/>
            <person name="Haberer G."/>
            <person name="Hellsten U."/>
            <person name="Mitros T."/>
            <person name="Poliakov A."/>
            <person name="Schmutz J."/>
            <person name="Spannagl M."/>
            <person name="Tang H."/>
            <person name="Wang X."/>
            <person name="Wicker T."/>
            <person name="Bharti A.K."/>
            <person name="Chapman J."/>
            <person name="Feltus F.A."/>
            <person name="Gowik U."/>
            <person name="Grigoriev I.V."/>
            <person name="Lyons E."/>
            <person name="Maher C.A."/>
            <person name="Martis M."/>
            <person name="Narechania A."/>
            <person name="Otillar R.P."/>
            <person name="Penning B.W."/>
            <person name="Salamov A.A."/>
            <person name="Wang Y."/>
            <person name="Zhang L."/>
            <person name="Carpita N.C."/>
            <person name="Freeling M."/>
            <person name="Gingle A.R."/>
            <person name="Hash C.T."/>
            <person name="Keller B."/>
            <person name="Klein P."/>
            <person name="Kresovich S."/>
            <person name="McCann M.C."/>
            <person name="Ming R."/>
            <person name="Peterson D.G."/>
            <person name="Mehboob-ur-Rahman"/>
            <person name="Ware D."/>
            <person name="Westhoff P."/>
            <person name="Mayer K.F."/>
            <person name="Messing J."/>
            <person name="Rokhsar D.S."/>
        </authorList>
    </citation>
    <scope>NUCLEOTIDE SEQUENCE [LARGE SCALE GENOMIC DNA]</scope>
    <source>
        <strain evidence="3">cv. BTx623</strain>
    </source>
</reference>
<dbReference type="InParanoid" id="A0A1B6QFB1"/>
<name>A0A1B6QFB1_SORBI</name>
<feature type="domain" description="DUF6598" evidence="1">
    <location>
        <begin position="198"/>
        <end position="448"/>
    </location>
</feature>
<dbReference type="Gramene" id="KXG36612">
    <property type="protein sequence ID" value="KXG36612"/>
    <property type="gene ID" value="SORBI_3002G363000"/>
</dbReference>
<evidence type="ECO:0000313" key="3">
    <source>
        <dbReference type="Proteomes" id="UP000000768"/>
    </source>
</evidence>
<dbReference type="Pfam" id="PF20241">
    <property type="entry name" value="DUF6598"/>
    <property type="match status" value="1"/>
</dbReference>
<dbReference type="OMA" id="CAEATIA"/>
<dbReference type="OrthoDB" id="681537at2759"/>
<dbReference type="PANTHER" id="PTHR33065:SF180">
    <property type="entry name" value="DUF6598 DOMAIN-CONTAINING PROTEIN"/>
    <property type="match status" value="1"/>
</dbReference>
<dbReference type="InterPro" id="IPR046533">
    <property type="entry name" value="DUF6598"/>
</dbReference>
<dbReference type="FunCoup" id="A0A1B6QFB1">
    <property type="interactions" value="10"/>
</dbReference>
<dbReference type="eggNOG" id="ENOG502R3B0">
    <property type="taxonomic scope" value="Eukaryota"/>
</dbReference>
<organism evidence="2 3">
    <name type="scientific">Sorghum bicolor</name>
    <name type="common">Sorghum</name>
    <name type="synonym">Sorghum vulgare</name>
    <dbReference type="NCBI Taxonomy" id="4558"/>
    <lineage>
        <taxon>Eukaryota</taxon>
        <taxon>Viridiplantae</taxon>
        <taxon>Streptophyta</taxon>
        <taxon>Embryophyta</taxon>
        <taxon>Tracheophyta</taxon>
        <taxon>Spermatophyta</taxon>
        <taxon>Magnoliopsida</taxon>
        <taxon>Liliopsida</taxon>
        <taxon>Poales</taxon>
        <taxon>Poaceae</taxon>
        <taxon>PACMAD clade</taxon>
        <taxon>Panicoideae</taxon>
        <taxon>Andropogonodae</taxon>
        <taxon>Andropogoneae</taxon>
        <taxon>Sorghinae</taxon>
        <taxon>Sorghum</taxon>
    </lineage>
</organism>
<keyword evidence="3" id="KW-1185">Reference proteome</keyword>
<evidence type="ECO:0000313" key="2">
    <source>
        <dbReference type="EMBL" id="KXG36612.1"/>
    </source>
</evidence>
<reference evidence="3" key="2">
    <citation type="journal article" date="2018" name="Plant J.">
        <title>The Sorghum bicolor reference genome: improved assembly, gene annotations, a transcriptome atlas, and signatures of genome organization.</title>
        <authorList>
            <person name="McCormick R.F."/>
            <person name="Truong S.K."/>
            <person name="Sreedasyam A."/>
            <person name="Jenkins J."/>
            <person name="Shu S."/>
            <person name="Sims D."/>
            <person name="Kennedy M."/>
            <person name="Amirebrahimi M."/>
            <person name="Weers B.D."/>
            <person name="McKinley B."/>
            <person name="Mattison A."/>
            <person name="Morishige D.T."/>
            <person name="Grimwood J."/>
            <person name="Schmutz J."/>
            <person name="Mullet J.E."/>
        </authorList>
    </citation>
    <scope>NUCLEOTIDE SEQUENCE [LARGE SCALE GENOMIC DNA]</scope>
    <source>
        <strain evidence="3">cv. BTx623</strain>
    </source>
</reference>
<dbReference type="PANTHER" id="PTHR33065">
    <property type="entry name" value="OS07G0486400 PROTEIN"/>
    <property type="match status" value="1"/>
</dbReference>
<dbReference type="AlphaFoldDB" id="A0A1B6QFB1"/>
<evidence type="ECO:0000259" key="1">
    <source>
        <dbReference type="Pfam" id="PF20241"/>
    </source>
</evidence>
<gene>
    <name evidence="2" type="ORF">SORBI_3002G363000</name>
</gene>
<dbReference type="STRING" id="4558.A0A1B6QFB1"/>
<proteinExistence type="predicted"/>
<dbReference type="Proteomes" id="UP000000768">
    <property type="component" value="Chromosome 2"/>
</dbReference>
<sequence>MFTDEDVKAWSKYLRMIRVQKKEASEPSVGQEEALAQEGLAEKTRMFDTTVMMKENDSTALLAKSDKSNASRRVEEDGRGTILGVLIVDLLGMGGESKAEAAQRQIEAVLADEAAMDRLRAELRHEDEIQRKQAEPEEEDLLEMKRSDYFAWMAREYRRRWIAVYSANFGSFDDTTRLGPMRFTDEPAPGYSASPMGTLQVFSVKVAGIKKSLKWPIDVFGVIAARDCIDNNRNVIFSRARDRCQTLTAEDRYLVLSGPTRAVVWSDHVSIEVKLTVKGRTESEDKDLSFLAVPLLTGDTGYSNLFCCYRTSKLSTLEFTLGHIVRSVEATIFVRVIDGSWLDSFHGQFSVFTTGRRDKNFRSTDHKKIILLDSVVEKFYVSDDGEIEMSRRVVSVENRGNLKVCIKSWEASECGKKVMKDELVFKPKENKRSHGVLDVGFCKMEVTVAWSLISYHPIPLNLY</sequence>
<protein>
    <recommendedName>
        <fullName evidence="1">DUF6598 domain-containing protein</fullName>
    </recommendedName>
</protein>
<dbReference type="EMBL" id="CM000761">
    <property type="protein sequence ID" value="KXG36612.1"/>
    <property type="molecule type" value="Genomic_DNA"/>
</dbReference>
<accession>A0A1B6QFB1</accession>